<evidence type="ECO:0000256" key="4">
    <source>
        <dbReference type="ARBA" id="ARBA00023136"/>
    </source>
</evidence>
<accession>A0A0D6A3W6</accession>
<evidence type="ECO:0000313" key="8">
    <source>
        <dbReference type="EMBL" id="BAQ57431.1"/>
    </source>
</evidence>
<feature type="topological domain" description="Extracellular" evidence="6">
    <location>
        <begin position="1"/>
        <end position="7"/>
    </location>
</feature>
<dbReference type="Proteomes" id="UP000035709">
    <property type="component" value="Chromosome"/>
</dbReference>
<dbReference type="Pfam" id="PF06160">
    <property type="entry name" value="EzrA"/>
    <property type="match status" value="1"/>
</dbReference>
<dbReference type="OrthoDB" id="1654473at2"/>
<comment type="function">
    <text evidence="6">Negative regulator of FtsZ ring formation; modulates the frequency and position of FtsZ ring formation. Inhibits FtsZ ring formation at polar sites. Interacts either with FtsZ or with one of its binding partners to promote depolymerization.</text>
</comment>
<dbReference type="HAMAP" id="MF_00728">
    <property type="entry name" value="EzrA"/>
    <property type="match status" value="1"/>
</dbReference>
<reference evidence="8 9" key="1">
    <citation type="submission" date="2015-03" db="EMBL/GenBank/DDBJ databases">
        <title>Complete genome sequence of Lactobacillus acetotolerans NBRC 13120.</title>
        <authorList>
            <person name="Toh H."/>
            <person name="Morita H."/>
            <person name="Fujita N."/>
        </authorList>
    </citation>
    <scope>NUCLEOTIDE SEQUENCE [LARGE SCALE GENOMIC DNA]</scope>
    <source>
        <strain evidence="8 9">NBRC 13120</strain>
    </source>
</reference>
<dbReference type="PATRIC" id="fig|1600.4.peg.1066"/>
<feature type="coiled-coil region" evidence="6">
    <location>
        <begin position="261"/>
        <end position="300"/>
    </location>
</feature>
<evidence type="ECO:0000256" key="6">
    <source>
        <dbReference type="HAMAP-Rule" id="MF_00728"/>
    </source>
</evidence>
<dbReference type="RefSeq" id="WP_060459555.1">
    <property type="nucleotide sequence ID" value="NZ_AP014808.1"/>
</dbReference>
<dbReference type="AlphaFoldDB" id="A0A0D6A3W6"/>
<comment type="subcellular location">
    <subcellularLocation>
        <location evidence="6">Cell membrane</location>
        <topology evidence="6">Single-pass membrane protein</topology>
    </subcellularLocation>
    <text evidence="6">Colocalized with FtsZ to the nascent septal site.</text>
</comment>
<keyword evidence="1 6" id="KW-0812">Transmembrane</keyword>
<sequence>MSSIQSLIIIAIILIVILVIAFMLIMNCRQLREIIAIDDTMNKIEKMHLGQDIDRLDKMDLAGESLTTLKTWRKSYQEASTKKLPEVQHLVEKAADQNTHYHLFKARKNIRKAQGIIKTTFDDAKNTKDVFTELLESNRGNQIQYDSLIKDYHDIRKMVLADSFDYGAALDQIENELTTMENDFAEAKNLSSQGDHVEAKRVLSKIKMTLTSLKEQLPKLKEGRHQLDTVFQDQLRELSTTYKKMVSDKYYISEVNVLDEIKSIHDQIDDARDLLANLNVKKLAEKNKKIKKEIDNLYDVLGKEYKARPFVKNNQAKMLKLISHQQVESKRLVEKMQHIDESYELTHGELDKSKHLEEEVNDMNRQYTIDTQNIADGKGVYSEIKDSWLAMLDRLREIDDEQKKMSQDVDGLYDSENVANDSVNQFKQEVSLVYRRLERRKLPGNPDAFVQMYTLVVNEIGHVSDELSQVRINMEKISDELIQISDDVERLKREADDIINSADLVELTMQYSNKYSSKDSIKQAQEKTMKLYSQDYNYKEALDTIATAIEKVEPGSYQRLENLYYSDKNNK</sequence>
<dbReference type="GO" id="GO:0005886">
    <property type="term" value="C:plasma membrane"/>
    <property type="evidence" value="ECO:0007669"/>
    <property type="project" value="UniProtKB-SubCell"/>
</dbReference>
<dbReference type="STRING" id="1600.LBAT_1042"/>
<keyword evidence="6" id="KW-0132">Cell division</keyword>
<evidence type="ECO:0000256" key="5">
    <source>
        <dbReference type="ARBA" id="ARBA00023210"/>
    </source>
</evidence>
<keyword evidence="2 6" id="KW-1133">Transmembrane helix</keyword>
<dbReference type="GO" id="GO:0005940">
    <property type="term" value="C:septin ring"/>
    <property type="evidence" value="ECO:0007669"/>
    <property type="project" value="InterPro"/>
</dbReference>
<dbReference type="GO" id="GO:0000917">
    <property type="term" value="P:division septum assembly"/>
    <property type="evidence" value="ECO:0007669"/>
    <property type="project" value="UniProtKB-KW"/>
</dbReference>
<keyword evidence="9" id="KW-1185">Reference proteome</keyword>
<organism evidence="8 9">
    <name type="scientific">Lactobacillus acetotolerans</name>
    <dbReference type="NCBI Taxonomy" id="1600"/>
    <lineage>
        <taxon>Bacteria</taxon>
        <taxon>Bacillati</taxon>
        <taxon>Bacillota</taxon>
        <taxon>Bacilli</taxon>
        <taxon>Lactobacillales</taxon>
        <taxon>Lactobacillaceae</taxon>
        <taxon>Lactobacillus</taxon>
    </lineage>
</organism>
<keyword evidence="6" id="KW-0131">Cell cycle</keyword>
<evidence type="ECO:0000256" key="1">
    <source>
        <dbReference type="ARBA" id="ARBA00022692"/>
    </source>
</evidence>
<feature type="transmembrane region" description="Helical" evidence="7">
    <location>
        <begin position="7"/>
        <end position="26"/>
    </location>
</feature>
<evidence type="ECO:0000256" key="2">
    <source>
        <dbReference type="ARBA" id="ARBA00022989"/>
    </source>
</evidence>
<name>A0A0D6A3W6_9LACO</name>
<keyword evidence="3 6" id="KW-0175">Coiled coil</keyword>
<dbReference type="InterPro" id="IPR010379">
    <property type="entry name" value="EzrA"/>
</dbReference>
<evidence type="ECO:0000256" key="3">
    <source>
        <dbReference type="ARBA" id="ARBA00023054"/>
    </source>
</evidence>
<dbReference type="NCBIfam" id="NF003409">
    <property type="entry name" value="PRK04778.1-3"/>
    <property type="match status" value="1"/>
</dbReference>
<feature type="topological domain" description="Cytoplasmic" evidence="6">
    <location>
        <begin position="27"/>
        <end position="571"/>
    </location>
</feature>
<keyword evidence="6" id="KW-1003">Cell membrane</keyword>
<evidence type="ECO:0000256" key="7">
    <source>
        <dbReference type="SAM" id="Phobius"/>
    </source>
</evidence>
<feature type="coiled-coil region" evidence="6">
    <location>
        <begin position="474"/>
        <end position="501"/>
    </location>
</feature>
<dbReference type="KEGG" id="lae:LBAT_1042"/>
<gene>
    <name evidence="6" type="primary">ezrA</name>
    <name evidence="8" type="ORF">LBAT_1042</name>
</gene>
<comment type="similarity">
    <text evidence="6">Belongs to the EzrA family.</text>
</comment>
<protein>
    <recommendedName>
        <fullName evidence="6">Septation ring formation regulator EzrA</fullName>
    </recommendedName>
</protein>
<keyword evidence="4 6" id="KW-0472">Membrane</keyword>
<dbReference type="GO" id="GO:0000921">
    <property type="term" value="P:septin ring assembly"/>
    <property type="evidence" value="ECO:0007669"/>
    <property type="project" value="InterPro"/>
</dbReference>
<dbReference type="EMBL" id="AP014808">
    <property type="protein sequence ID" value="BAQ57431.1"/>
    <property type="molecule type" value="Genomic_DNA"/>
</dbReference>
<keyword evidence="5 6" id="KW-0717">Septation</keyword>
<proteinExistence type="inferred from homology"/>
<evidence type="ECO:0000313" key="9">
    <source>
        <dbReference type="Proteomes" id="UP000035709"/>
    </source>
</evidence>